<dbReference type="EMBL" id="PEDL01000014">
    <property type="protein sequence ID" value="PHV70070.1"/>
    <property type="molecule type" value="Genomic_DNA"/>
</dbReference>
<keyword evidence="2" id="KW-1185">Reference proteome</keyword>
<reference evidence="1" key="1">
    <citation type="submission" date="2017-10" db="EMBL/GenBank/DDBJ databases">
        <title>Genome sequence of cellulolytic Lachnospiraceae bacterium XHS1971 isolated from hotspring sediment.</title>
        <authorList>
            <person name="Vasudevan G."/>
            <person name="Joshi A.J."/>
            <person name="Hivarkar S."/>
            <person name="Lanjekar V.B."/>
            <person name="Dhakephalkar P.K."/>
            <person name="Dagar S."/>
        </authorList>
    </citation>
    <scope>NUCLEOTIDE SEQUENCE</scope>
    <source>
        <strain evidence="1">XHS1971</strain>
    </source>
</reference>
<proteinExistence type="predicted"/>
<gene>
    <name evidence="1" type="ORF">CS063_12250</name>
</gene>
<organism evidence="1 2">
    <name type="scientific">Sporanaerobium hydrogeniformans</name>
    <dbReference type="NCBI Taxonomy" id="3072179"/>
    <lineage>
        <taxon>Bacteria</taxon>
        <taxon>Bacillati</taxon>
        <taxon>Bacillota</taxon>
        <taxon>Clostridia</taxon>
        <taxon>Lachnospirales</taxon>
        <taxon>Lachnospiraceae</taxon>
        <taxon>Sporanaerobium</taxon>
    </lineage>
</organism>
<dbReference type="Proteomes" id="UP000224460">
    <property type="component" value="Unassembled WGS sequence"/>
</dbReference>
<protein>
    <submittedName>
        <fullName evidence="1">Uncharacterized protein</fullName>
    </submittedName>
</protein>
<evidence type="ECO:0000313" key="1">
    <source>
        <dbReference type="EMBL" id="PHV70070.1"/>
    </source>
</evidence>
<sequence>MTDKELIEQLKRGDLPSYEALMERYTPYVLAVIKRVGKERLTYEDLEEIASEVFLKLWQKRKKLEIQAGKEKAYIGVMTRNETLNYLRKCKRLEELPLEEDWLELSEELGPEQQLLNKEKRSLIRDALEQLSETEQTLFVRRYFYFEKVMDIAKSLGMKEQTVATKLFRGKQKLEALLRERGIKG</sequence>
<accession>A0AC61DB24</accession>
<comment type="caution">
    <text evidence="1">The sequence shown here is derived from an EMBL/GenBank/DDBJ whole genome shotgun (WGS) entry which is preliminary data.</text>
</comment>
<name>A0AC61DB24_9FIRM</name>
<evidence type="ECO:0000313" key="2">
    <source>
        <dbReference type="Proteomes" id="UP000224460"/>
    </source>
</evidence>